<dbReference type="Pfam" id="PF13503">
    <property type="entry name" value="DUF4123"/>
    <property type="match status" value="1"/>
</dbReference>
<reference evidence="2 3" key="1">
    <citation type="submission" date="2018-08" db="EMBL/GenBank/DDBJ databases">
        <title>Complete genome sequence of JP2-74.</title>
        <authorList>
            <person name="Wu L."/>
        </authorList>
    </citation>
    <scope>NUCLEOTIDE SEQUENCE [LARGE SCALE GENOMIC DNA]</scope>
    <source>
        <strain evidence="2 3">JP2-74</strain>
    </source>
</reference>
<dbReference type="Proteomes" id="UP000259465">
    <property type="component" value="Chromosome"/>
</dbReference>
<dbReference type="EMBL" id="CP031968">
    <property type="protein sequence ID" value="AXT46079.1"/>
    <property type="molecule type" value="Genomic_DNA"/>
</dbReference>
<evidence type="ECO:0000259" key="1">
    <source>
        <dbReference type="Pfam" id="PF13503"/>
    </source>
</evidence>
<accession>A0AAD0RQB5</accession>
<dbReference type="InterPro" id="IPR025391">
    <property type="entry name" value="DUF4123"/>
</dbReference>
<keyword evidence="3" id="KW-1185">Reference proteome</keyword>
<protein>
    <submittedName>
        <fullName evidence="2">DUF4123 domain-containing protein</fullName>
    </submittedName>
</protein>
<gene>
    <name evidence="2" type="ORF">D1345_07745</name>
</gene>
<evidence type="ECO:0000313" key="3">
    <source>
        <dbReference type="Proteomes" id="UP000259465"/>
    </source>
</evidence>
<dbReference type="RefSeq" id="WP_043593933.1">
    <property type="nucleotide sequence ID" value="NZ_CP031968.1"/>
</dbReference>
<dbReference type="KEGG" id="crz:D1345_07745"/>
<evidence type="ECO:0000313" key="2">
    <source>
        <dbReference type="EMBL" id="AXT46079.1"/>
    </source>
</evidence>
<feature type="domain" description="DUF4123" evidence="1">
    <location>
        <begin position="28"/>
        <end position="149"/>
    </location>
</feature>
<proteinExistence type="predicted"/>
<sequence length="264" mass="30150">MSSSQTPASQATPFRAITQQHVAPFLDLLLDPVADSGNWQQRIAMIQPPLECLRLFDDTPLSDLRQDSPLLVRVWLNQSEHCDWLESTLNLLWQQPQWIVLFSSSSQPALAAHLRRFLTVKLDGGGLTLLRYYDPRLLRIVVNTLTPAQGAALGQRIDLWLWRNRDGELERWTAPSDHPAPLPSSHQPLPLDSAQRVQLESYVEAHASLIQLQSLEPARATQSQEQLLDELARLNRQADVESRWNSVERMEWIRRHLPEITATT</sequence>
<dbReference type="AlphaFoldDB" id="A0AAD0RQB5"/>
<name>A0AAD0RQB5_9NEIS</name>
<organism evidence="2 3">
    <name type="scientific">Chromobacterium rhizoryzae</name>
    <dbReference type="NCBI Taxonomy" id="1778675"/>
    <lineage>
        <taxon>Bacteria</taxon>
        <taxon>Pseudomonadati</taxon>
        <taxon>Pseudomonadota</taxon>
        <taxon>Betaproteobacteria</taxon>
        <taxon>Neisseriales</taxon>
        <taxon>Chromobacteriaceae</taxon>
        <taxon>Chromobacterium</taxon>
    </lineage>
</organism>